<protein>
    <submittedName>
        <fullName evidence="2">Uncharacterized protein</fullName>
    </submittedName>
</protein>
<dbReference type="PANTHER" id="PTHR37576">
    <property type="entry name" value="DEFECT AT LOW TEMPERATURE PROTEIN 1"/>
    <property type="match status" value="1"/>
</dbReference>
<sequence>MQPHAKDLGIAWKPSWKHAPWIAFASILGFVVCCVALAAILFTSDGEDVTAWPYPSRTIPVSVLLSLAVTASSVSITEFGPSSVGANVDVSNASFPASFSSVSGVGSGPQFLTPLFSNVSRAYANRDDIALPIEGRKTNSTCVLTLPAPGFDVSCAEKLLPYDFSKLAAAGSGNQAAIPPGSGFGKDSDTINTTFMYKPKATRDGQVIQRECVLRLATVGYPITVSDSVVTLKRWQLGQNETLELAQSLSGDINSIYVTGSSDNTQTMFGGIFYVLNAHYTSFTVLSLGGNTNVPFILNATGQAASNYLNSDISTYNNWTMTWEDPTADIVNTARELMLRSAIAYSDYNRTAVVPQELSDYEYLAITLGCMVPQALIIAFLLLGWRRLGREVSLDAFEVARALGAPLLQGGSSNSDIQKALSPLRREKLRYGEVASVVDQVQTGNHEARDAAQQRYGKARSFEGAQLIGSEAGYELQSHGGERPKLGLGLERQIRDLRHGVLY</sequence>
<dbReference type="OrthoDB" id="5357734at2759"/>
<feature type="transmembrane region" description="Helical" evidence="1">
    <location>
        <begin position="21"/>
        <end position="42"/>
    </location>
</feature>
<keyword evidence="3" id="KW-1185">Reference proteome</keyword>
<accession>A0A9P9AG47</accession>
<dbReference type="PANTHER" id="PTHR37576:SF2">
    <property type="entry name" value="DEFECT AT LOW TEMPERATURE PROTEIN 1"/>
    <property type="match status" value="1"/>
</dbReference>
<dbReference type="EMBL" id="JAGPYM010000130">
    <property type="protein sequence ID" value="KAH6866199.1"/>
    <property type="molecule type" value="Genomic_DNA"/>
</dbReference>
<evidence type="ECO:0000313" key="3">
    <source>
        <dbReference type="Proteomes" id="UP000777438"/>
    </source>
</evidence>
<keyword evidence="1" id="KW-1133">Transmembrane helix</keyword>
<organism evidence="2 3">
    <name type="scientific">Thelonectria olida</name>
    <dbReference type="NCBI Taxonomy" id="1576542"/>
    <lineage>
        <taxon>Eukaryota</taxon>
        <taxon>Fungi</taxon>
        <taxon>Dikarya</taxon>
        <taxon>Ascomycota</taxon>
        <taxon>Pezizomycotina</taxon>
        <taxon>Sordariomycetes</taxon>
        <taxon>Hypocreomycetidae</taxon>
        <taxon>Hypocreales</taxon>
        <taxon>Nectriaceae</taxon>
        <taxon>Thelonectria</taxon>
    </lineage>
</organism>
<reference evidence="2 3" key="1">
    <citation type="journal article" date="2021" name="Nat. Commun.">
        <title>Genetic determinants of endophytism in the Arabidopsis root mycobiome.</title>
        <authorList>
            <person name="Mesny F."/>
            <person name="Miyauchi S."/>
            <person name="Thiergart T."/>
            <person name="Pickel B."/>
            <person name="Atanasova L."/>
            <person name="Karlsson M."/>
            <person name="Huettel B."/>
            <person name="Barry K.W."/>
            <person name="Haridas S."/>
            <person name="Chen C."/>
            <person name="Bauer D."/>
            <person name="Andreopoulos W."/>
            <person name="Pangilinan J."/>
            <person name="LaButti K."/>
            <person name="Riley R."/>
            <person name="Lipzen A."/>
            <person name="Clum A."/>
            <person name="Drula E."/>
            <person name="Henrissat B."/>
            <person name="Kohler A."/>
            <person name="Grigoriev I.V."/>
            <person name="Martin F.M."/>
            <person name="Hacquard S."/>
        </authorList>
    </citation>
    <scope>NUCLEOTIDE SEQUENCE [LARGE SCALE GENOMIC DNA]</scope>
    <source>
        <strain evidence="2 3">MPI-CAGE-CH-0241</strain>
    </source>
</reference>
<proteinExistence type="predicted"/>
<gene>
    <name evidence="2" type="ORF">B0T10DRAFT_574266</name>
</gene>
<evidence type="ECO:0000313" key="2">
    <source>
        <dbReference type="EMBL" id="KAH6866199.1"/>
    </source>
</evidence>
<name>A0A9P9AG47_9HYPO</name>
<keyword evidence="1" id="KW-0812">Transmembrane</keyword>
<evidence type="ECO:0000256" key="1">
    <source>
        <dbReference type="SAM" id="Phobius"/>
    </source>
</evidence>
<feature type="transmembrane region" description="Helical" evidence="1">
    <location>
        <begin position="363"/>
        <end position="385"/>
    </location>
</feature>
<keyword evidence="1" id="KW-0472">Membrane</keyword>
<comment type="caution">
    <text evidence="2">The sequence shown here is derived from an EMBL/GenBank/DDBJ whole genome shotgun (WGS) entry which is preliminary data.</text>
</comment>
<dbReference type="Proteomes" id="UP000777438">
    <property type="component" value="Unassembled WGS sequence"/>
</dbReference>
<dbReference type="AlphaFoldDB" id="A0A9P9AG47"/>